<accession>A3TYD6</accession>
<dbReference type="STRING" id="252305.OB2597_13538"/>
<dbReference type="PANTHER" id="PTHR43344:SF2">
    <property type="entry name" value="PHOSPHOSERINE PHOSPHATASE"/>
    <property type="match status" value="1"/>
</dbReference>
<evidence type="ECO:0000313" key="15">
    <source>
        <dbReference type="EMBL" id="EAQ03170.1"/>
    </source>
</evidence>
<evidence type="ECO:0000256" key="1">
    <source>
        <dbReference type="ARBA" id="ARBA00001946"/>
    </source>
</evidence>
<gene>
    <name evidence="15" type="ORF">OB2597_13538</name>
</gene>
<evidence type="ECO:0000256" key="14">
    <source>
        <dbReference type="PIRSR" id="PIRSR604469-1"/>
    </source>
</evidence>
<dbReference type="PANTHER" id="PTHR43344">
    <property type="entry name" value="PHOSPHOSERINE PHOSPHATASE"/>
    <property type="match status" value="1"/>
</dbReference>
<evidence type="ECO:0000256" key="12">
    <source>
        <dbReference type="ARBA" id="ARBA00048138"/>
    </source>
</evidence>
<keyword evidence="7" id="KW-0479">Metal-binding</keyword>
<keyword evidence="10" id="KW-0718">Serine biosynthesis</keyword>
<dbReference type="Gene3D" id="3.40.50.1000">
    <property type="entry name" value="HAD superfamily/HAD-like"/>
    <property type="match status" value="1"/>
</dbReference>
<comment type="caution">
    <text evidence="15">The sequence shown here is derived from an EMBL/GenBank/DDBJ whole genome shotgun (WGS) entry which is preliminary data.</text>
</comment>
<dbReference type="InterPro" id="IPR036412">
    <property type="entry name" value="HAD-like_sf"/>
</dbReference>
<evidence type="ECO:0000256" key="9">
    <source>
        <dbReference type="ARBA" id="ARBA00022842"/>
    </source>
</evidence>
<name>A3TYD6_PSEBH</name>
<feature type="active site" description="Proton donor" evidence="14">
    <location>
        <position position="80"/>
    </location>
</feature>
<keyword evidence="6" id="KW-0028">Amino-acid biosynthesis</keyword>
<dbReference type="InterPro" id="IPR004469">
    <property type="entry name" value="PSP"/>
</dbReference>
<keyword evidence="8" id="KW-0378">Hydrolase</keyword>
<comment type="similarity">
    <text evidence="3">Belongs to the HAD-like hydrolase superfamily. SerB family.</text>
</comment>
<dbReference type="NCBIfam" id="TIGR01488">
    <property type="entry name" value="HAD-SF-IB"/>
    <property type="match status" value="1"/>
</dbReference>
<dbReference type="SFLD" id="SFLDS00003">
    <property type="entry name" value="Haloacid_Dehalogenase"/>
    <property type="match status" value="1"/>
</dbReference>
<evidence type="ECO:0000256" key="4">
    <source>
        <dbReference type="ARBA" id="ARBA00012640"/>
    </source>
</evidence>
<dbReference type="eggNOG" id="COG0560">
    <property type="taxonomic scope" value="Bacteria"/>
</dbReference>
<dbReference type="HOGENOM" id="CLU_036368_4_2_5"/>
<dbReference type="OrthoDB" id="9792539at2"/>
<dbReference type="GO" id="GO:0006564">
    <property type="term" value="P:L-serine biosynthetic process"/>
    <property type="evidence" value="ECO:0007669"/>
    <property type="project" value="UniProtKB-KW"/>
</dbReference>
<sequence length="288" mass="30745">MYIATLTAPSLDPAAAEALRNAWGGGDLQWLDPDRAAEFALQDVPANFRAVWEDLQALQIDLNVQAADNRRKKMLLADMDSTMIRQECIDELAEEAGVGERVKEITARAMNGELDFEGALTERVALLAGLPEDIIGKVIETRITLMPGGRELIATMKANGAYCALVSGGFTAFTARIATTLAFDENRANILLAEDGALTGRVQQPILGREAKVQALEEITAQLGITEADVIAVGDGANDLGMLGRAGTGVALHAKPVVAAQCEIRINHGDLSSLLYLQGYARADFVTP</sequence>
<keyword evidence="9" id="KW-0460">Magnesium</keyword>
<comment type="catalytic activity">
    <reaction evidence="12">
        <text>O-phospho-L-serine + H2O = L-serine + phosphate</text>
        <dbReference type="Rhea" id="RHEA:21208"/>
        <dbReference type="ChEBI" id="CHEBI:15377"/>
        <dbReference type="ChEBI" id="CHEBI:33384"/>
        <dbReference type="ChEBI" id="CHEBI:43474"/>
        <dbReference type="ChEBI" id="CHEBI:57524"/>
        <dbReference type="EC" id="3.1.3.3"/>
    </reaction>
</comment>
<dbReference type="SFLD" id="SFLDG01136">
    <property type="entry name" value="C1.6:_Phosphoserine_Phosphatas"/>
    <property type="match status" value="1"/>
</dbReference>
<protein>
    <recommendedName>
        <fullName evidence="5">Phosphoserine phosphatase</fullName>
        <ecNumber evidence="4">3.1.3.3</ecNumber>
    </recommendedName>
    <alternativeName>
        <fullName evidence="11">O-phosphoserine phosphohydrolase</fullName>
    </alternativeName>
</protein>
<dbReference type="GO" id="GO:0000287">
    <property type="term" value="F:magnesium ion binding"/>
    <property type="evidence" value="ECO:0007669"/>
    <property type="project" value="TreeGrafter"/>
</dbReference>
<dbReference type="CDD" id="cd07500">
    <property type="entry name" value="HAD_PSP"/>
    <property type="match status" value="1"/>
</dbReference>
<evidence type="ECO:0000256" key="5">
    <source>
        <dbReference type="ARBA" id="ARBA00015196"/>
    </source>
</evidence>
<dbReference type="SUPFAM" id="SSF56784">
    <property type="entry name" value="HAD-like"/>
    <property type="match status" value="1"/>
</dbReference>
<evidence type="ECO:0000256" key="13">
    <source>
        <dbReference type="ARBA" id="ARBA00048523"/>
    </source>
</evidence>
<evidence type="ECO:0000256" key="10">
    <source>
        <dbReference type="ARBA" id="ARBA00023299"/>
    </source>
</evidence>
<evidence type="ECO:0000256" key="11">
    <source>
        <dbReference type="ARBA" id="ARBA00031693"/>
    </source>
</evidence>
<dbReference type="NCBIfam" id="TIGR00338">
    <property type="entry name" value="serB"/>
    <property type="match status" value="1"/>
</dbReference>
<dbReference type="EMBL" id="AAMO01000005">
    <property type="protein sequence ID" value="EAQ03170.1"/>
    <property type="molecule type" value="Genomic_DNA"/>
</dbReference>
<dbReference type="GO" id="GO:0036424">
    <property type="term" value="F:L-phosphoserine phosphatase activity"/>
    <property type="evidence" value="ECO:0007669"/>
    <property type="project" value="InterPro"/>
</dbReference>
<evidence type="ECO:0000256" key="2">
    <source>
        <dbReference type="ARBA" id="ARBA00005135"/>
    </source>
</evidence>
<organism evidence="15 16">
    <name type="scientific">Pseudooceanicola batsensis (strain ATCC BAA-863 / DSM 15984 / KCTC 12145 / HTCC2597)</name>
    <name type="common">Oceanicola batsensis</name>
    <dbReference type="NCBI Taxonomy" id="252305"/>
    <lineage>
        <taxon>Bacteria</taxon>
        <taxon>Pseudomonadati</taxon>
        <taxon>Pseudomonadota</taxon>
        <taxon>Alphaproteobacteria</taxon>
        <taxon>Rhodobacterales</taxon>
        <taxon>Paracoccaceae</taxon>
        <taxon>Pseudooceanicola</taxon>
    </lineage>
</organism>
<evidence type="ECO:0000313" key="16">
    <source>
        <dbReference type="Proteomes" id="UP000004318"/>
    </source>
</evidence>
<dbReference type="InterPro" id="IPR050582">
    <property type="entry name" value="HAD-like_SerB"/>
</dbReference>
<dbReference type="SFLD" id="SFLDG01137">
    <property type="entry name" value="C1.6.1:_Phosphoserine_Phosphat"/>
    <property type="match status" value="1"/>
</dbReference>
<dbReference type="Pfam" id="PF12710">
    <property type="entry name" value="HAD"/>
    <property type="match status" value="1"/>
</dbReference>
<reference evidence="15 16" key="1">
    <citation type="journal article" date="2010" name="J. Bacteriol.">
        <title>Genome sequences of Oceanicola granulosus HTCC2516(T) and Oceanicola batsensis HTCC2597(TDelta).</title>
        <authorList>
            <person name="Thrash J.C."/>
            <person name="Cho J.C."/>
            <person name="Vergin K.L."/>
            <person name="Giovannoni S.J."/>
        </authorList>
    </citation>
    <scope>NUCLEOTIDE SEQUENCE [LARGE SCALE GENOMIC DNA]</scope>
    <source>
        <strain evidence="16">ATCC BAA-863 / DSM 15984 / KCTC 12145 / HTCC2597</strain>
    </source>
</reference>
<dbReference type="UniPathway" id="UPA00135">
    <property type="reaction ID" value="UER00198"/>
</dbReference>
<evidence type="ECO:0000256" key="8">
    <source>
        <dbReference type="ARBA" id="ARBA00022801"/>
    </source>
</evidence>
<evidence type="ECO:0000256" key="3">
    <source>
        <dbReference type="ARBA" id="ARBA00009184"/>
    </source>
</evidence>
<dbReference type="AlphaFoldDB" id="A3TYD6"/>
<evidence type="ECO:0000256" key="6">
    <source>
        <dbReference type="ARBA" id="ARBA00022605"/>
    </source>
</evidence>
<dbReference type="Proteomes" id="UP000004318">
    <property type="component" value="Unassembled WGS sequence"/>
</dbReference>
<dbReference type="InterPro" id="IPR023214">
    <property type="entry name" value="HAD_sf"/>
</dbReference>
<comment type="catalytic activity">
    <reaction evidence="13">
        <text>O-phospho-D-serine + H2O = D-serine + phosphate</text>
        <dbReference type="Rhea" id="RHEA:24873"/>
        <dbReference type="ChEBI" id="CHEBI:15377"/>
        <dbReference type="ChEBI" id="CHEBI:35247"/>
        <dbReference type="ChEBI" id="CHEBI:43474"/>
        <dbReference type="ChEBI" id="CHEBI:58680"/>
        <dbReference type="EC" id="3.1.3.3"/>
    </reaction>
</comment>
<feature type="active site" description="Nucleophile" evidence="14">
    <location>
        <position position="78"/>
    </location>
</feature>
<evidence type="ECO:0000256" key="7">
    <source>
        <dbReference type="ARBA" id="ARBA00022723"/>
    </source>
</evidence>
<comment type="pathway">
    <text evidence="2">Amino-acid biosynthesis; L-serine biosynthesis; L-serine from 3-phospho-D-glycerate: step 3/3.</text>
</comment>
<keyword evidence="16" id="KW-1185">Reference proteome</keyword>
<proteinExistence type="inferred from homology"/>
<dbReference type="RefSeq" id="WP_009806924.1">
    <property type="nucleotide sequence ID" value="NZ_CH724131.1"/>
</dbReference>
<dbReference type="EC" id="3.1.3.3" evidence="4"/>
<dbReference type="SFLD" id="SFLDF00029">
    <property type="entry name" value="phosphoserine_phosphatase"/>
    <property type="match status" value="1"/>
</dbReference>
<comment type="cofactor">
    <cofactor evidence="1">
        <name>Mg(2+)</name>
        <dbReference type="ChEBI" id="CHEBI:18420"/>
    </cofactor>
</comment>
<dbReference type="GO" id="GO:0005737">
    <property type="term" value="C:cytoplasm"/>
    <property type="evidence" value="ECO:0007669"/>
    <property type="project" value="TreeGrafter"/>
</dbReference>